<evidence type="ECO:0000256" key="1">
    <source>
        <dbReference type="ARBA" id="ARBA00022603"/>
    </source>
</evidence>
<keyword evidence="2" id="KW-0808">Transferase</keyword>
<sequence>MFTSGQGSIDFRHTTAEALAEAGEQFDIVCGLEIIEHVSDPTLFVRVCSQLTKPNGLLFFSTINRTPTSYLFTILLAEHLLKWVPPGTHDHAKYITPTELEKYLKTSGCDVLDASGIAFEPWRNQWKLLGGDGLGDLQMNYIVAALKRVDGGMVGVEQNIGAAV</sequence>
<proteinExistence type="predicted"/>
<keyword evidence="6" id="KW-1185">Reference proteome</keyword>
<dbReference type="InterPro" id="IPR029063">
    <property type="entry name" value="SAM-dependent_MTases_sf"/>
</dbReference>
<evidence type="ECO:0008006" key="7">
    <source>
        <dbReference type="Google" id="ProtNLM"/>
    </source>
</evidence>
<accession>A0AAD5SCX6</accession>
<dbReference type="GO" id="GO:0061542">
    <property type="term" value="F:3-demethylubiquinol 3-O-methyltransferase activity"/>
    <property type="evidence" value="ECO:0007669"/>
    <property type="project" value="InterPro"/>
</dbReference>
<dbReference type="SUPFAM" id="SSF53335">
    <property type="entry name" value="S-adenosyl-L-methionine-dependent methyltransferases"/>
    <property type="match status" value="1"/>
</dbReference>
<dbReference type="Proteomes" id="UP001212841">
    <property type="component" value="Unassembled WGS sequence"/>
</dbReference>
<dbReference type="GO" id="GO:0005739">
    <property type="term" value="C:mitochondrion"/>
    <property type="evidence" value="ECO:0007669"/>
    <property type="project" value="TreeGrafter"/>
</dbReference>
<dbReference type="PANTHER" id="PTHR43464">
    <property type="entry name" value="METHYLTRANSFERASE"/>
    <property type="match status" value="1"/>
</dbReference>
<name>A0AAD5SCX6_9FUNG</name>
<protein>
    <recommendedName>
        <fullName evidence="7">Hexaprenyldihydroxybenzoate methyltransferase</fullName>
    </recommendedName>
</protein>
<evidence type="ECO:0000256" key="2">
    <source>
        <dbReference type="ARBA" id="ARBA00022679"/>
    </source>
</evidence>
<keyword evidence="1" id="KW-0489">Methyltransferase</keyword>
<evidence type="ECO:0000313" key="5">
    <source>
        <dbReference type="EMBL" id="KAJ3052610.1"/>
    </source>
</evidence>
<evidence type="ECO:0000256" key="3">
    <source>
        <dbReference type="ARBA" id="ARBA00022688"/>
    </source>
</evidence>
<keyword evidence="3" id="KW-0831">Ubiquinone biosynthesis</keyword>
<keyword evidence="4" id="KW-0949">S-adenosyl-L-methionine</keyword>
<dbReference type="AlphaFoldDB" id="A0AAD5SCX6"/>
<dbReference type="PANTHER" id="PTHR43464:SF19">
    <property type="entry name" value="UBIQUINONE BIOSYNTHESIS O-METHYLTRANSFERASE, MITOCHONDRIAL"/>
    <property type="match status" value="1"/>
</dbReference>
<gene>
    <name evidence="5" type="ORF">HK097_005976</name>
</gene>
<dbReference type="GO" id="GO:0010420">
    <property type="term" value="F:polyprenyldihydroxybenzoate methyltransferase activity"/>
    <property type="evidence" value="ECO:0007669"/>
    <property type="project" value="InterPro"/>
</dbReference>
<comment type="caution">
    <text evidence="5">The sequence shown here is derived from an EMBL/GenBank/DDBJ whole genome shotgun (WGS) entry which is preliminary data.</text>
</comment>
<dbReference type="EMBL" id="JADGJD010000280">
    <property type="protein sequence ID" value="KAJ3052610.1"/>
    <property type="molecule type" value="Genomic_DNA"/>
</dbReference>
<evidence type="ECO:0000313" key="6">
    <source>
        <dbReference type="Proteomes" id="UP001212841"/>
    </source>
</evidence>
<dbReference type="NCBIfam" id="TIGR01983">
    <property type="entry name" value="UbiG"/>
    <property type="match status" value="1"/>
</dbReference>
<dbReference type="GO" id="GO:0032259">
    <property type="term" value="P:methylation"/>
    <property type="evidence" value="ECO:0007669"/>
    <property type="project" value="UniProtKB-KW"/>
</dbReference>
<evidence type="ECO:0000256" key="4">
    <source>
        <dbReference type="ARBA" id="ARBA00022691"/>
    </source>
</evidence>
<organism evidence="5 6">
    <name type="scientific">Rhizophlyctis rosea</name>
    <dbReference type="NCBI Taxonomy" id="64517"/>
    <lineage>
        <taxon>Eukaryota</taxon>
        <taxon>Fungi</taxon>
        <taxon>Fungi incertae sedis</taxon>
        <taxon>Chytridiomycota</taxon>
        <taxon>Chytridiomycota incertae sedis</taxon>
        <taxon>Chytridiomycetes</taxon>
        <taxon>Rhizophlyctidales</taxon>
        <taxon>Rhizophlyctidaceae</taxon>
        <taxon>Rhizophlyctis</taxon>
    </lineage>
</organism>
<dbReference type="Pfam" id="PF13489">
    <property type="entry name" value="Methyltransf_23"/>
    <property type="match status" value="1"/>
</dbReference>
<dbReference type="Gene3D" id="3.40.50.150">
    <property type="entry name" value="Vaccinia Virus protein VP39"/>
    <property type="match status" value="1"/>
</dbReference>
<dbReference type="InterPro" id="IPR010233">
    <property type="entry name" value="UbiG_MeTrfase"/>
</dbReference>
<reference evidence="5" key="1">
    <citation type="submission" date="2020-05" db="EMBL/GenBank/DDBJ databases">
        <title>Phylogenomic resolution of chytrid fungi.</title>
        <authorList>
            <person name="Stajich J.E."/>
            <person name="Amses K."/>
            <person name="Simmons R."/>
            <person name="Seto K."/>
            <person name="Myers J."/>
            <person name="Bonds A."/>
            <person name="Quandt C.A."/>
            <person name="Barry K."/>
            <person name="Liu P."/>
            <person name="Grigoriev I."/>
            <person name="Longcore J.E."/>
            <person name="James T.Y."/>
        </authorList>
    </citation>
    <scope>NUCLEOTIDE SEQUENCE</scope>
    <source>
        <strain evidence="5">JEL0318</strain>
    </source>
</reference>